<proteinExistence type="predicted"/>
<feature type="signal peptide" evidence="1">
    <location>
        <begin position="1"/>
        <end position="25"/>
    </location>
</feature>
<dbReference type="AlphaFoldDB" id="A0A549T9K8"/>
<reference evidence="2 3" key="1">
    <citation type="submission" date="2019-07" db="EMBL/GenBank/DDBJ databases">
        <title>Ln-dependent methylotrophs.</title>
        <authorList>
            <person name="Tani A."/>
        </authorList>
    </citation>
    <scope>NUCLEOTIDE SEQUENCE [LARGE SCALE GENOMIC DNA]</scope>
    <source>
        <strain evidence="2 3">SM12</strain>
    </source>
</reference>
<evidence type="ECO:0008006" key="4">
    <source>
        <dbReference type="Google" id="ProtNLM"/>
    </source>
</evidence>
<name>A0A549T9K8_9HYPH</name>
<evidence type="ECO:0000313" key="2">
    <source>
        <dbReference type="EMBL" id="TRL38543.1"/>
    </source>
</evidence>
<keyword evidence="1" id="KW-0732">Signal</keyword>
<evidence type="ECO:0000256" key="1">
    <source>
        <dbReference type="SAM" id="SignalP"/>
    </source>
</evidence>
<dbReference type="RefSeq" id="WP_143125527.1">
    <property type="nucleotide sequence ID" value="NZ_VJMG01000030.1"/>
</dbReference>
<dbReference type="Proteomes" id="UP000316801">
    <property type="component" value="Unassembled WGS sequence"/>
</dbReference>
<evidence type="ECO:0000313" key="3">
    <source>
        <dbReference type="Proteomes" id="UP000316801"/>
    </source>
</evidence>
<gene>
    <name evidence="2" type="ORF">FNA46_12450</name>
</gene>
<dbReference type="EMBL" id="VJMG01000030">
    <property type="protein sequence ID" value="TRL38543.1"/>
    <property type="molecule type" value="Genomic_DNA"/>
</dbReference>
<organism evidence="2 3">
    <name type="scientific">Rhizobium straminoryzae</name>
    <dbReference type="NCBI Taxonomy" id="1387186"/>
    <lineage>
        <taxon>Bacteria</taxon>
        <taxon>Pseudomonadati</taxon>
        <taxon>Pseudomonadota</taxon>
        <taxon>Alphaproteobacteria</taxon>
        <taxon>Hyphomicrobiales</taxon>
        <taxon>Rhizobiaceae</taxon>
        <taxon>Rhizobium/Agrobacterium group</taxon>
        <taxon>Rhizobium</taxon>
    </lineage>
</organism>
<protein>
    <recommendedName>
        <fullName evidence="4">DUF945 domain-containing protein</fullName>
    </recommendedName>
</protein>
<comment type="caution">
    <text evidence="2">The sequence shown here is derived from an EMBL/GenBank/DDBJ whole genome shotgun (WGS) entry which is preliminary data.</text>
</comment>
<keyword evidence="3" id="KW-1185">Reference proteome</keyword>
<feature type="chain" id="PRO_5022146158" description="DUF945 domain-containing protein" evidence="1">
    <location>
        <begin position="26"/>
        <end position="395"/>
    </location>
</feature>
<accession>A0A549T9K8</accession>
<sequence length="395" mass="41777">MTLLRSTRTLLAGSMLAFAAAPAWALDGTDLLNKITRAANLEAGNLAVTGIDVSGQRVTLKGLSVGEGGGERLTIGDVVLDGVTEEANGSYAIDKVTFPNVNLSEEKAQISASDMYLSDVVVPGDTSGDTLDSMLFYGEAHMGPMQITVEGQKVWAISEISVTMERSEDDSGLSFDGTIDGIAADLSSIDDIKTREALQSLGLTQIAGKITMQGDWEIASGTFDISEYAFDFANIGRLNIAATISGYTPAFMKAVQETTRSLQNNPNKEAAQQAQMFAIFGLLQQLSFNRAEVRFDDSGITNRALSFAGKSQGVSGDQMAMMVKGSVPLIVAQWNLPTLQNSLSAAVNAFIDHPRNLTVTAEPANPVPFPMIIGAAQSAPNTLPDVLGIKVSANQ</sequence>